<reference evidence="1" key="1">
    <citation type="thesis" date="2020" institute="ProQuest LLC" country="789 East Eisenhower Parkway, Ann Arbor, MI, USA">
        <title>Comparative Genomics and Chromosome Evolution.</title>
        <authorList>
            <person name="Mudd A.B."/>
        </authorList>
    </citation>
    <scope>NUCLEOTIDE SEQUENCE</scope>
    <source>
        <strain evidence="1">Female2</strain>
        <tissue evidence="1">Blood</tissue>
    </source>
</reference>
<dbReference type="EMBL" id="JAACNH010000001">
    <property type="protein sequence ID" value="KAG8454030.1"/>
    <property type="molecule type" value="Genomic_DNA"/>
</dbReference>
<keyword evidence="2" id="KW-1185">Reference proteome</keyword>
<proteinExistence type="predicted"/>
<sequence>MQVGYLCCKHIFQYEITVTGACNFYYPAMVDYTPHYKHIYLYTVCFVYSNDSKKHNYKYHLLLPGLCKCAFQGVSYALKTIVQKFTMT</sequence>
<comment type="caution">
    <text evidence="1">The sequence shown here is derived from an EMBL/GenBank/DDBJ whole genome shotgun (WGS) entry which is preliminary data.</text>
</comment>
<dbReference type="AlphaFoldDB" id="A0A8T2KEM0"/>
<dbReference type="Proteomes" id="UP000812440">
    <property type="component" value="Chromosome 1"/>
</dbReference>
<organism evidence="1 2">
    <name type="scientific">Hymenochirus boettgeri</name>
    <name type="common">Congo dwarf clawed frog</name>
    <dbReference type="NCBI Taxonomy" id="247094"/>
    <lineage>
        <taxon>Eukaryota</taxon>
        <taxon>Metazoa</taxon>
        <taxon>Chordata</taxon>
        <taxon>Craniata</taxon>
        <taxon>Vertebrata</taxon>
        <taxon>Euteleostomi</taxon>
        <taxon>Amphibia</taxon>
        <taxon>Batrachia</taxon>
        <taxon>Anura</taxon>
        <taxon>Pipoidea</taxon>
        <taxon>Pipidae</taxon>
        <taxon>Pipinae</taxon>
        <taxon>Hymenochirus</taxon>
    </lineage>
</organism>
<evidence type="ECO:0000313" key="1">
    <source>
        <dbReference type="EMBL" id="KAG8454030.1"/>
    </source>
</evidence>
<name>A0A8T2KEM0_9PIPI</name>
<gene>
    <name evidence="1" type="ORF">GDO86_000602</name>
</gene>
<protein>
    <submittedName>
        <fullName evidence="1">Uncharacterized protein</fullName>
    </submittedName>
</protein>
<evidence type="ECO:0000313" key="2">
    <source>
        <dbReference type="Proteomes" id="UP000812440"/>
    </source>
</evidence>
<accession>A0A8T2KEM0</accession>